<evidence type="ECO:0000313" key="1">
    <source>
        <dbReference type="EMBL" id="KAK3778424.1"/>
    </source>
</evidence>
<organism evidence="1 2">
    <name type="scientific">Elysia crispata</name>
    <name type="common">lettuce slug</name>
    <dbReference type="NCBI Taxonomy" id="231223"/>
    <lineage>
        <taxon>Eukaryota</taxon>
        <taxon>Metazoa</taxon>
        <taxon>Spiralia</taxon>
        <taxon>Lophotrochozoa</taxon>
        <taxon>Mollusca</taxon>
        <taxon>Gastropoda</taxon>
        <taxon>Heterobranchia</taxon>
        <taxon>Euthyneura</taxon>
        <taxon>Panpulmonata</taxon>
        <taxon>Sacoglossa</taxon>
        <taxon>Placobranchoidea</taxon>
        <taxon>Plakobranchidae</taxon>
        <taxon>Elysia</taxon>
    </lineage>
</organism>
<gene>
    <name evidence="1" type="ORF">RRG08_014051</name>
</gene>
<keyword evidence="2" id="KW-1185">Reference proteome</keyword>
<reference evidence="1" key="1">
    <citation type="journal article" date="2023" name="G3 (Bethesda)">
        <title>A reference genome for the long-term kleptoplast-retaining sea slug Elysia crispata morphotype clarki.</title>
        <authorList>
            <person name="Eastman K.E."/>
            <person name="Pendleton A.L."/>
            <person name="Shaikh M.A."/>
            <person name="Suttiyut T."/>
            <person name="Ogas R."/>
            <person name="Tomko P."/>
            <person name="Gavelis G."/>
            <person name="Widhalm J.R."/>
            <person name="Wisecaver J.H."/>
        </authorList>
    </citation>
    <scope>NUCLEOTIDE SEQUENCE</scope>
    <source>
        <strain evidence="1">ECLA1</strain>
    </source>
</reference>
<dbReference type="Proteomes" id="UP001283361">
    <property type="component" value="Unassembled WGS sequence"/>
</dbReference>
<comment type="caution">
    <text evidence="1">The sequence shown here is derived from an EMBL/GenBank/DDBJ whole genome shotgun (WGS) entry which is preliminary data.</text>
</comment>
<name>A0AAE1DPT2_9GAST</name>
<dbReference type="AlphaFoldDB" id="A0AAE1DPT2"/>
<evidence type="ECO:0000313" key="2">
    <source>
        <dbReference type="Proteomes" id="UP001283361"/>
    </source>
</evidence>
<dbReference type="EMBL" id="JAWDGP010002956">
    <property type="protein sequence ID" value="KAK3778424.1"/>
    <property type="molecule type" value="Genomic_DNA"/>
</dbReference>
<sequence>MNNFLLYDKLIIDDTKTPIIFLTAVFARFAVCEDSAWPGLAWSEAGSNSNPADPRQATEQFQIYDLEPRRHTSKSLALLHNWAWDNSSNRIWVSRVPGATSLSSFFSSSIECC</sequence>
<protein>
    <submittedName>
        <fullName evidence="1">Uncharacterized protein</fullName>
    </submittedName>
</protein>
<accession>A0AAE1DPT2</accession>
<proteinExistence type="predicted"/>